<dbReference type="InterPro" id="IPR007627">
    <property type="entry name" value="RNA_pol_sigma70_r2"/>
</dbReference>
<dbReference type="InterPro" id="IPR013324">
    <property type="entry name" value="RNA_pol_sigma_r3/r4-like"/>
</dbReference>
<dbReference type="Pfam" id="PF04542">
    <property type="entry name" value="Sigma70_r2"/>
    <property type="match status" value="1"/>
</dbReference>
<dbReference type="Pfam" id="PF16220">
    <property type="entry name" value="DUF4880"/>
    <property type="match status" value="1"/>
</dbReference>
<reference evidence="5 6" key="1">
    <citation type="journal article" date="2017" name="Curr. Biol.">
        <title>Genome architecture and evolution of a unichromosomal asexual nematode.</title>
        <authorList>
            <person name="Fradin H."/>
            <person name="Zegar C."/>
            <person name="Gutwein M."/>
            <person name="Lucas J."/>
            <person name="Kovtun M."/>
            <person name="Corcoran D."/>
            <person name="Baugh L.R."/>
            <person name="Kiontke K."/>
            <person name="Gunsalus K."/>
            <person name="Fitch D.H."/>
            <person name="Piano F."/>
        </authorList>
    </citation>
    <scope>NUCLEOTIDE SEQUENCE [LARGE SCALE GENOMIC DNA]</scope>
    <source>
        <strain evidence="5">PF1309</strain>
    </source>
</reference>
<dbReference type="SUPFAM" id="SSF88946">
    <property type="entry name" value="Sigma2 domain of RNA polymerase sigma factors"/>
    <property type="match status" value="1"/>
</dbReference>
<dbReference type="OrthoDB" id="10446329at2759"/>
<dbReference type="Proteomes" id="UP000218231">
    <property type="component" value="Unassembled WGS sequence"/>
</dbReference>
<dbReference type="GO" id="GO:0006352">
    <property type="term" value="P:DNA-templated transcription initiation"/>
    <property type="evidence" value="ECO:0007669"/>
    <property type="project" value="InterPro"/>
</dbReference>
<dbReference type="GO" id="GO:0016989">
    <property type="term" value="F:sigma factor antagonist activity"/>
    <property type="evidence" value="ECO:0007669"/>
    <property type="project" value="TreeGrafter"/>
</dbReference>
<dbReference type="Pfam" id="PF04773">
    <property type="entry name" value="FecR"/>
    <property type="match status" value="1"/>
</dbReference>
<dbReference type="NCBIfam" id="TIGR02937">
    <property type="entry name" value="sigma70-ECF"/>
    <property type="match status" value="1"/>
</dbReference>
<dbReference type="InterPro" id="IPR032623">
    <property type="entry name" value="FecR_N"/>
</dbReference>
<evidence type="ECO:0000259" key="2">
    <source>
        <dbReference type="Pfam" id="PF04773"/>
    </source>
</evidence>
<dbReference type="InterPro" id="IPR006860">
    <property type="entry name" value="FecR"/>
</dbReference>
<keyword evidence="6" id="KW-1185">Reference proteome</keyword>
<evidence type="ECO:0000259" key="4">
    <source>
        <dbReference type="Pfam" id="PF16220"/>
    </source>
</evidence>
<dbReference type="InterPro" id="IPR013249">
    <property type="entry name" value="RNA_pol_sigma70_r4_t2"/>
</dbReference>
<name>A0A2A2KJC0_9BILA</name>
<feature type="domain" description="RNA polymerase sigma-70 region 2" evidence="1">
    <location>
        <begin position="38"/>
        <end position="106"/>
    </location>
</feature>
<dbReference type="Pfam" id="PF08281">
    <property type="entry name" value="Sigma70_r4_2"/>
    <property type="match status" value="1"/>
</dbReference>
<dbReference type="STRING" id="2018661.A0A2A2KJC0"/>
<dbReference type="InterPro" id="IPR013325">
    <property type="entry name" value="RNA_pol_sigma_r2"/>
</dbReference>
<dbReference type="EMBL" id="LIAE01008446">
    <property type="protein sequence ID" value="PAV73987.1"/>
    <property type="molecule type" value="Genomic_DNA"/>
</dbReference>
<dbReference type="PANTHER" id="PTHR30273:SF2">
    <property type="entry name" value="PROTEIN FECR"/>
    <property type="match status" value="1"/>
</dbReference>
<evidence type="ECO:0000313" key="6">
    <source>
        <dbReference type="Proteomes" id="UP000218231"/>
    </source>
</evidence>
<comment type="caution">
    <text evidence="5">The sequence shown here is derived from an EMBL/GenBank/DDBJ whole genome shotgun (WGS) entry which is preliminary data.</text>
</comment>
<gene>
    <name evidence="5" type="ORF">WR25_26990</name>
</gene>
<evidence type="ECO:0000313" key="5">
    <source>
        <dbReference type="EMBL" id="PAV73987.1"/>
    </source>
</evidence>
<evidence type="ECO:0008006" key="7">
    <source>
        <dbReference type="Google" id="ProtNLM"/>
    </source>
</evidence>
<dbReference type="GO" id="GO:0003677">
    <property type="term" value="F:DNA binding"/>
    <property type="evidence" value="ECO:0007669"/>
    <property type="project" value="InterPro"/>
</dbReference>
<organism evidence="5 6">
    <name type="scientific">Diploscapter pachys</name>
    <dbReference type="NCBI Taxonomy" id="2018661"/>
    <lineage>
        <taxon>Eukaryota</taxon>
        <taxon>Metazoa</taxon>
        <taxon>Ecdysozoa</taxon>
        <taxon>Nematoda</taxon>
        <taxon>Chromadorea</taxon>
        <taxon>Rhabditida</taxon>
        <taxon>Rhabditina</taxon>
        <taxon>Rhabditomorpha</taxon>
        <taxon>Rhabditoidea</taxon>
        <taxon>Rhabditidae</taxon>
        <taxon>Diploscapter</taxon>
    </lineage>
</organism>
<dbReference type="InterPro" id="IPR014284">
    <property type="entry name" value="RNA_pol_sigma-70_dom"/>
</dbReference>
<protein>
    <recommendedName>
        <fullName evidence="7">FecR protein domain-containing protein</fullName>
    </recommendedName>
</protein>
<dbReference type="InterPro" id="IPR036388">
    <property type="entry name" value="WH-like_DNA-bd_sf"/>
</dbReference>
<accession>A0A2A2KJC0</accession>
<evidence type="ECO:0000259" key="1">
    <source>
        <dbReference type="Pfam" id="PF04542"/>
    </source>
</evidence>
<dbReference type="InterPro" id="IPR012373">
    <property type="entry name" value="Ferrdict_sens_TM"/>
</dbReference>
<proteinExistence type="predicted"/>
<feature type="domain" description="FecR protein" evidence="2">
    <location>
        <begin position="291"/>
        <end position="378"/>
    </location>
</feature>
<sequence length="495" mass="54622">MLLANALRSIRINIIYTCSSVPLMTESTAAPEPSLSALYRAHRGWLHGWLLRRLGDTWTAADLTQDTFLRVLAAQQSQTLASLREPRAYLLTVGRRLLVNHFRRRSLEHAYLEALRQLPEALAPSPEQRWVLLETLQALDELLDGLPRPVRQAFIWSQLEGLDYASIATRLRVTLLAGGAVNARTDDAARRLAREAAQWLALQDAGGLSAEQRDSLSRWRERSAAHEALWQKAEALRERFSQVPAPLAATCLDRPDPDRRRLLGQALAVGTLVPLGWLGYRQLPVDSWRADLRTATGERRGLTLPDGSRLQLNTASAVNLDFSLGRQQVQLVAGEIAVDSAGSLQVQTRQGLLRAGGASFCVRLGGRGCAVSVSRGQVDLHPLSGPGARVDAGQRALLGASGIGALQPFDAQLPGWQQGLLLANNQRLGELLRELRRYRPGLLRWDPALERLAVTGTFQLDDTDRILALLAASLPLVVHYRTRYWVSLTPRENTA</sequence>
<dbReference type="Gene3D" id="1.10.10.10">
    <property type="entry name" value="Winged helix-like DNA-binding domain superfamily/Winged helix DNA-binding domain"/>
    <property type="match status" value="1"/>
</dbReference>
<dbReference type="GO" id="GO:0016987">
    <property type="term" value="F:sigma factor activity"/>
    <property type="evidence" value="ECO:0007669"/>
    <property type="project" value="InterPro"/>
</dbReference>
<dbReference type="PANTHER" id="PTHR30273">
    <property type="entry name" value="PERIPLASMIC SIGNAL SENSOR AND SIGMA FACTOR ACTIVATOR FECR-RELATED"/>
    <property type="match status" value="1"/>
</dbReference>
<evidence type="ECO:0000259" key="3">
    <source>
        <dbReference type="Pfam" id="PF08281"/>
    </source>
</evidence>
<dbReference type="SUPFAM" id="SSF88659">
    <property type="entry name" value="Sigma3 and sigma4 domains of RNA polymerase sigma factors"/>
    <property type="match status" value="1"/>
</dbReference>
<dbReference type="Gene3D" id="1.10.1740.10">
    <property type="match status" value="1"/>
</dbReference>
<dbReference type="Gene3D" id="2.60.120.1440">
    <property type="match status" value="1"/>
</dbReference>
<dbReference type="AlphaFoldDB" id="A0A2A2KJC0"/>
<feature type="domain" description="FecR N-terminal" evidence="4">
    <location>
        <begin position="194"/>
        <end position="236"/>
    </location>
</feature>
<feature type="domain" description="RNA polymerase sigma factor 70 region 4 type 2" evidence="3">
    <location>
        <begin position="137"/>
        <end position="174"/>
    </location>
</feature>